<keyword evidence="2" id="KW-0732">Signal</keyword>
<evidence type="ECO:0000256" key="1">
    <source>
        <dbReference type="SAM" id="MobiDB-lite"/>
    </source>
</evidence>
<dbReference type="Proteomes" id="UP001500897">
    <property type="component" value="Unassembled WGS sequence"/>
</dbReference>
<name>A0ABN2Y1I5_9ACTN</name>
<reference evidence="3 4" key="1">
    <citation type="journal article" date="2019" name="Int. J. Syst. Evol. Microbiol.">
        <title>The Global Catalogue of Microorganisms (GCM) 10K type strain sequencing project: providing services to taxonomists for standard genome sequencing and annotation.</title>
        <authorList>
            <consortium name="The Broad Institute Genomics Platform"/>
            <consortium name="The Broad Institute Genome Sequencing Center for Infectious Disease"/>
            <person name="Wu L."/>
            <person name="Ma J."/>
        </authorList>
    </citation>
    <scope>NUCLEOTIDE SEQUENCE [LARGE SCALE GENOMIC DNA]</scope>
    <source>
        <strain evidence="3 4">JCM 14559</strain>
    </source>
</reference>
<feature type="chain" id="PRO_5047202738" evidence="2">
    <location>
        <begin position="17"/>
        <end position="47"/>
    </location>
</feature>
<dbReference type="RefSeq" id="WP_344557906.1">
    <property type="nucleotide sequence ID" value="NZ_BAAANS010000069.1"/>
</dbReference>
<accession>A0ABN2Y1I5</accession>
<gene>
    <name evidence="3" type="ORF">GCM10009759_68230</name>
</gene>
<sequence length="47" mass="4879">MTLTMALLLTPLVVAAAVTATRAPARRGRHRATAAPERPAVGTRAGR</sequence>
<dbReference type="EMBL" id="BAAANS010000069">
    <property type="protein sequence ID" value="GAA2119840.1"/>
    <property type="molecule type" value="Genomic_DNA"/>
</dbReference>
<organism evidence="3 4">
    <name type="scientific">Kitasatospora saccharophila</name>
    <dbReference type="NCBI Taxonomy" id="407973"/>
    <lineage>
        <taxon>Bacteria</taxon>
        <taxon>Bacillati</taxon>
        <taxon>Actinomycetota</taxon>
        <taxon>Actinomycetes</taxon>
        <taxon>Kitasatosporales</taxon>
        <taxon>Streptomycetaceae</taxon>
        <taxon>Kitasatospora</taxon>
    </lineage>
</organism>
<keyword evidence="4" id="KW-1185">Reference proteome</keyword>
<proteinExistence type="predicted"/>
<evidence type="ECO:0000256" key="2">
    <source>
        <dbReference type="SAM" id="SignalP"/>
    </source>
</evidence>
<feature type="region of interest" description="Disordered" evidence="1">
    <location>
        <begin position="22"/>
        <end position="47"/>
    </location>
</feature>
<protein>
    <submittedName>
        <fullName evidence="3">Uncharacterized protein</fullName>
    </submittedName>
</protein>
<feature type="signal peptide" evidence="2">
    <location>
        <begin position="1"/>
        <end position="16"/>
    </location>
</feature>
<evidence type="ECO:0000313" key="3">
    <source>
        <dbReference type="EMBL" id="GAA2119840.1"/>
    </source>
</evidence>
<evidence type="ECO:0000313" key="4">
    <source>
        <dbReference type="Proteomes" id="UP001500897"/>
    </source>
</evidence>
<comment type="caution">
    <text evidence="3">The sequence shown here is derived from an EMBL/GenBank/DDBJ whole genome shotgun (WGS) entry which is preliminary data.</text>
</comment>